<comment type="caution">
    <text evidence="1">The sequence shown here is derived from an EMBL/GenBank/DDBJ whole genome shotgun (WGS) entry which is preliminary data.</text>
</comment>
<name>A0ABW4PXY3_9MICO</name>
<evidence type="ECO:0000313" key="1">
    <source>
        <dbReference type="EMBL" id="MFD1834930.1"/>
    </source>
</evidence>
<keyword evidence="2" id="KW-1185">Reference proteome</keyword>
<reference evidence="2" key="1">
    <citation type="journal article" date="2019" name="Int. J. Syst. Evol. Microbiol.">
        <title>The Global Catalogue of Microorganisms (GCM) 10K type strain sequencing project: providing services to taxonomists for standard genome sequencing and annotation.</title>
        <authorList>
            <consortium name="The Broad Institute Genomics Platform"/>
            <consortium name="The Broad Institute Genome Sequencing Center for Infectious Disease"/>
            <person name="Wu L."/>
            <person name="Ma J."/>
        </authorList>
    </citation>
    <scope>NUCLEOTIDE SEQUENCE [LARGE SCALE GENOMIC DNA]</scope>
    <source>
        <strain evidence="2">JCM 11650</strain>
    </source>
</reference>
<accession>A0ABW4PXY3</accession>
<protein>
    <recommendedName>
        <fullName evidence="3">Glycosyl transferase family 1</fullName>
    </recommendedName>
</protein>
<proteinExistence type="predicted"/>
<organism evidence="1 2">
    <name type="scientific">Brachybacterium rhamnosum</name>
    <dbReference type="NCBI Taxonomy" id="173361"/>
    <lineage>
        <taxon>Bacteria</taxon>
        <taxon>Bacillati</taxon>
        <taxon>Actinomycetota</taxon>
        <taxon>Actinomycetes</taxon>
        <taxon>Micrococcales</taxon>
        <taxon>Dermabacteraceae</taxon>
        <taxon>Brachybacterium</taxon>
    </lineage>
</organism>
<evidence type="ECO:0008006" key="3">
    <source>
        <dbReference type="Google" id="ProtNLM"/>
    </source>
</evidence>
<dbReference type="Gene3D" id="3.40.50.2000">
    <property type="entry name" value="Glycogen Phosphorylase B"/>
    <property type="match status" value="2"/>
</dbReference>
<gene>
    <name evidence="1" type="ORF">ACFSDA_07550</name>
</gene>
<dbReference type="Proteomes" id="UP001597280">
    <property type="component" value="Unassembled WGS sequence"/>
</dbReference>
<dbReference type="RefSeq" id="WP_343904151.1">
    <property type="nucleotide sequence ID" value="NZ_BAAAIS010000002.1"/>
</dbReference>
<sequence>MTRNILMPVRTVAEWGGVHEWTVDAAQSLLSAGHTVTFVGQGVVFEERARATGADFITVDWGDWKSSAEQVAGDPRARAADLIFAHAPHARMLGLELSRRLGTELYVMIHGAYHDYMYTWSHHATGFLAASPSLVHFTHRFGRVEPWKVSLVPNAAPRAAFDLPLRTLDERTSDGVGRVVTAARLARDKLSQIEPTLQTIATCAQLRPDLRWQLDVYGDGPERDSFERAYRTGLRALPNARVEFHGWIEPHEVPLKMNDSVVGIAAGMTGVRTIASGALCVGVGARSFVGVQQGQNLRAGLWSNFGDHGTMRFTATDLQDDLRAYLDTARYDDAVRDAREILRRTNSQEVVDGAMLSALQC</sequence>
<dbReference type="EMBL" id="JBHUFL010000002">
    <property type="protein sequence ID" value="MFD1834930.1"/>
    <property type="molecule type" value="Genomic_DNA"/>
</dbReference>
<evidence type="ECO:0000313" key="2">
    <source>
        <dbReference type="Proteomes" id="UP001597280"/>
    </source>
</evidence>
<dbReference type="SUPFAM" id="SSF53756">
    <property type="entry name" value="UDP-Glycosyltransferase/glycogen phosphorylase"/>
    <property type="match status" value="1"/>
</dbReference>